<dbReference type="OrthoDB" id="10508905at2759"/>
<organism evidence="2 3">
    <name type="scientific">Bursaphelenchus okinawaensis</name>
    <dbReference type="NCBI Taxonomy" id="465554"/>
    <lineage>
        <taxon>Eukaryota</taxon>
        <taxon>Metazoa</taxon>
        <taxon>Ecdysozoa</taxon>
        <taxon>Nematoda</taxon>
        <taxon>Chromadorea</taxon>
        <taxon>Rhabditida</taxon>
        <taxon>Tylenchina</taxon>
        <taxon>Tylenchomorpha</taxon>
        <taxon>Aphelenchoidea</taxon>
        <taxon>Aphelenchoididae</taxon>
        <taxon>Bursaphelenchus</taxon>
    </lineage>
</organism>
<name>A0A811LL56_9BILA</name>
<feature type="compositionally biased region" description="Low complexity" evidence="1">
    <location>
        <begin position="38"/>
        <end position="53"/>
    </location>
</feature>
<evidence type="ECO:0000256" key="1">
    <source>
        <dbReference type="SAM" id="MobiDB-lite"/>
    </source>
</evidence>
<dbReference type="Proteomes" id="UP000614601">
    <property type="component" value="Unassembled WGS sequence"/>
</dbReference>
<sequence>MTQVNIPNVGRLRDNIFLRNDGAIRAANNLNRRSYPGSTALSTSRSAQSLSRSTNIDKPVTSKTAFKQSISVNTFEKDRNQDILGGWFKF</sequence>
<dbReference type="EMBL" id="CAJFCW020000006">
    <property type="protein sequence ID" value="CAG9123721.1"/>
    <property type="molecule type" value="Genomic_DNA"/>
</dbReference>
<reference evidence="2" key="1">
    <citation type="submission" date="2020-09" db="EMBL/GenBank/DDBJ databases">
        <authorList>
            <person name="Kikuchi T."/>
        </authorList>
    </citation>
    <scope>NUCLEOTIDE SEQUENCE</scope>
    <source>
        <strain evidence="2">SH1</strain>
    </source>
</reference>
<feature type="region of interest" description="Disordered" evidence="1">
    <location>
        <begin position="34"/>
        <end position="56"/>
    </location>
</feature>
<gene>
    <name evidence="2" type="ORF">BOKJ2_LOCUS12375</name>
</gene>
<keyword evidence="3" id="KW-1185">Reference proteome</keyword>
<dbReference type="Proteomes" id="UP000783686">
    <property type="component" value="Unassembled WGS sequence"/>
</dbReference>
<dbReference type="AlphaFoldDB" id="A0A811LL56"/>
<proteinExistence type="predicted"/>
<evidence type="ECO:0000313" key="2">
    <source>
        <dbReference type="EMBL" id="CAD5227842.1"/>
    </source>
</evidence>
<protein>
    <submittedName>
        <fullName evidence="2">Uncharacterized protein</fullName>
    </submittedName>
</protein>
<dbReference type="EMBL" id="CAJFDH010000006">
    <property type="protein sequence ID" value="CAD5227842.1"/>
    <property type="molecule type" value="Genomic_DNA"/>
</dbReference>
<comment type="caution">
    <text evidence="2">The sequence shown here is derived from an EMBL/GenBank/DDBJ whole genome shotgun (WGS) entry which is preliminary data.</text>
</comment>
<accession>A0A811LL56</accession>
<evidence type="ECO:0000313" key="3">
    <source>
        <dbReference type="Proteomes" id="UP000614601"/>
    </source>
</evidence>